<evidence type="ECO:0000313" key="3">
    <source>
        <dbReference type="Proteomes" id="UP000253845"/>
    </source>
</evidence>
<dbReference type="VEuPathDB" id="FungiDB:M747DRAFT_140994"/>
<proteinExistence type="predicted"/>
<dbReference type="EMBL" id="KZ851949">
    <property type="protein sequence ID" value="RDH15433.1"/>
    <property type="molecule type" value="Genomic_DNA"/>
</dbReference>
<organism evidence="2 3">
    <name type="scientific">Aspergillus niger ATCC 13496</name>
    <dbReference type="NCBI Taxonomy" id="1353008"/>
    <lineage>
        <taxon>Eukaryota</taxon>
        <taxon>Fungi</taxon>
        <taxon>Dikarya</taxon>
        <taxon>Ascomycota</taxon>
        <taxon>Pezizomycotina</taxon>
        <taxon>Eurotiomycetes</taxon>
        <taxon>Eurotiomycetidae</taxon>
        <taxon>Eurotiales</taxon>
        <taxon>Aspergillaceae</taxon>
        <taxon>Aspergillus</taxon>
        <taxon>Aspergillus subgen. Circumdati</taxon>
    </lineage>
</organism>
<evidence type="ECO:0000313" key="2">
    <source>
        <dbReference type="EMBL" id="RDH15433.1"/>
    </source>
</evidence>
<reference evidence="2 3" key="1">
    <citation type="submission" date="2018-07" db="EMBL/GenBank/DDBJ databases">
        <title>Section-level genome sequencing of Aspergillus section Nigri to investigate inter- and intra-species variation.</title>
        <authorList>
            <consortium name="DOE Joint Genome Institute"/>
            <person name="Vesth T.C."/>
            <person name="Nybo J.L."/>
            <person name="Theobald S."/>
            <person name="Frisvad J.C."/>
            <person name="Larsen T.O."/>
            <person name="Nielsen K.F."/>
            <person name="Hoof J.B."/>
            <person name="Brandl J."/>
            <person name="Salamov A."/>
            <person name="Riley R."/>
            <person name="Gladden J.M."/>
            <person name="Phatale P."/>
            <person name="Nielsen M.T."/>
            <person name="Lyhne E.K."/>
            <person name="Kogle M.E."/>
            <person name="Strasser K."/>
            <person name="McDonnell E."/>
            <person name="Barry K."/>
            <person name="Clum A."/>
            <person name="Chen C."/>
            <person name="Nolan M."/>
            <person name="Sandor L."/>
            <person name="Kuo A."/>
            <person name="Lipzen A."/>
            <person name="Hainaut M."/>
            <person name="Drula E."/>
            <person name="Tsang A."/>
            <person name="Magnuson J.K."/>
            <person name="Henrissat B."/>
            <person name="Wiebenga A."/>
            <person name="Simmons B.A."/>
            <person name="Makela M.R."/>
            <person name="De vries R.P."/>
            <person name="Grigoriev I.V."/>
            <person name="Mortensen U.H."/>
            <person name="Baker S.E."/>
            <person name="Andersen M.R."/>
        </authorList>
    </citation>
    <scope>NUCLEOTIDE SEQUENCE [LARGE SCALE GENOMIC DNA]</scope>
    <source>
        <strain evidence="2 3">ATCC 13496</strain>
    </source>
</reference>
<accession>A0A370BIP2</accession>
<feature type="region of interest" description="Disordered" evidence="1">
    <location>
        <begin position="1"/>
        <end position="36"/>
    </location>
</feature>
<name>A0A370BIP2_ASPNG</name>
<dbReference type="AlphaFoldDB" id="A0A370BIP2"/>
<evidence type="ECO:0000256" key="1">
    <source>
        <dbReference type="SAM" id="MobiDB-lite"/>
    </source>
</evidence>
<gene>
    <name evidence="2" type="ORF">M747DRAFT_140994</name>
</gene>
<dbReference type="Proteomes" id="UP000253845">
    <property type="component" value="Unassembled WGS sequence"/>
</dbReference>
<protein>
    <submittedName>
        <fullName evidence="2">Uncharacterized protein</fullName>
    </submittedName>
</protein>
<sequence>MVSIRRSSADKPSTSRQCPIPAFLPAPKDQSHSSSAYSNPLRAAIQWCHV</sequence>